<dbReference type="STRING" id="872965.SE16_04245"/>
<sequence length="78" mass="8634">MEDRRIQLSTGSFAMLAFLTVFQIGLSGAFVVYVFSEALNGRAALMPLIGAVLVALVDAYLLYWLIQLAGHWQPTEEE</sequence>
<evidence type="ECO:0000313" key="2">
    <source>
        <dbReference type="EMBL" id="GAP63858.1"/>
    </source>
</evidence>
<accession>A0A0N0RFV8</accession>
<feature type="transmembrane region" description="Helical" evidence="1">
    <location>
        <begin position="48"/>
        <end position="66"/>
    </location>
</feature>
<comment type="caution">
    <text evidence="2">The sequence shown here is derived from an EMBL/GenBank/DDBJ whole genome shotgun (WGS) entry which is preliminary data.</text>
</comment>
<name>A0A0N0RFV8_9CHLR</name>
<evidence type="ECO:0000313" key="3">
    <source>
        <dbReference type="EMBL" id="KPL89629.1"/>
    </source>
</evidence>
<dbReference type="RefSeq" id="WP_054493642.1">
    <property type="nucleotide sequence ID" value="NZ_BBZA01000196.1"/>
</dbReference>
<evidence type="ECO:0000313" key="5">
    <source>
        <dbReference type="Proteomes" id="UP000050502"/>
    </source>
</evidence>
<feature type="transmembrane region" description="Helical" evidence="1">
    <location>
        <begin position="12"/>
        <end position="36"/>
    </location>
</feature>
<keyword evidence="4" id="KW-1185">Reference proteome</keyword>
<dbReference type="EMBL" id="LGKN01000003">
    <property type="protein sequence ID" value="KPL89629.1"/>
    <property type="molecule type" value="Genomic_DNA"/>
</dbReference>
<evidence type="ECO:0000256" key="1">
    <source>
        <dbReference type="SAM" id="Phobius"/>
    </source>
</evidence>
<evidence type="ECO:0000313" key="4">
    <source>
        <dbReference type="Proteomes" id="UP000037784"/>
    </source>
</evidence>
<keyword evidence="1" id="KW-0812">Transmembrane</keyword>
<reference evidence="2" key="1">
    <citation type="journal article" date="2015" name="Genome Announc.">
        <title>Draft Genome Sequence of a Heterotrophic Facultative Anaerobic Thermophilic Bacterium, Ardenticatena maritima Strain 110ST.</title>
        <authorList>
            <person name="Kawaichi S."/>
            <person name="Yoshida T."/>
            <person name="Sako Y."/>
            <person name="Nakamura R."/>
        </authorList>
    </citation>
    <scope>NUCLEOTIDE SEQUENCE [LARGE SCALE GENOMIC DNA]</scope>
    <source>
        <strain evidence="2">110S</strain>
    </source>
</reference>
<keyword evidence="1" id="KW-0472">Membrane</keyword>
<proteinExistence type="predicted"/>
<reference evidence="4" key="3">
    <citation type="submission" date="2015-08" db="EMBL/GenBank/DDBJ databases">
        <title>Draft Genome Sequence of a Heterotrophic Facultative Anaerobic Bacterium Ardenticatena maritima Strain 110S.</title>
        <authorList>
            <person name="Kawaichi S."/>
            <person name="Yoshida T."/>
            <person name="Sako Y."/>
            <person name="Nakamura R."/>
        </authorList>
    </citation>
    <scope>NUCLEOTIDE SEQUENCE [LARGE SCALE GENOMIC DNA]</scope>
    <source>
        <strain evidence="4">110S</strain>
    </source>
</reference>
<keyword evidence="1" id="KW-1133">Transmembrane helix</keyword>
<gene>
    <name evidence="2" type="ORF">ARMA_2281</name>
    <name evidence="3" type="ORF">SE16_04245</name>
</gene>
<dbReference type="Proteomes" id="UP000037784">
    <property type="component" value="Unassembled WGS sequence"/>
</dbReference>
<dbReference type="Proteomes" id="UP000050502">
    <property type="component" value="Unassembled WGS sequence"/>
</dbReference>
<reference evidence="3 5" key="2">
    <citation type="submission" date="2015-07" db="EMBL/GenBank/DDBJ databases">
        <title>Whole genome sequence of Ardenticatena maritima DSM 23922.</title>
        <authorList>
            <person name="Hemp J."/>
            <person name="Ward L.M."/>
            <person name="Pace L.A."/>
            <person name="Fischer W.W."/>
        </authorList>
    </citation>
    <scope>NUCLEOTIDE SEQUENCE [LARGE SCALE GENOMIC DNA]</scope>
    <source>
        <strain evidence="3 5">110S</strain>
    </source>
</reference>
<dbReference type="AlphaFoldDB" id="A0A0N0RFV8"/>
<dbReference type="EMBL" id="BBZA01000196">
    <property type="protein sequence ID" value="GAP63858.1"/>
    <property type="molecule type" value="Genomic_DNA"/>
</dbReference>
<protein>
    <submittedName>
        <fullName evidence="2">Uncharacterized protein</fullName>
    </submittedName>
</protein>
<organism evidence="2 4">
    <name type="scientific">Ardenticatena maritima</name>
    <dbReference type="NCBI Taxonomy" id="872965"/>
    <lineage>
        <taxon>Bacteria</taxon>
        <taxon>Bacillati</taxon>
        <taxon>Chloroflexota</taxon>
        <taxon>Ardenticatenia</taxon>
        <taxon>Ardenticatenales</taxon>
        <taxon>Ardenticatenaceae</taxon>
        <taxon>Ardenticatena</taxon>
    </lineage>
</organism>